<evidence type="ECO:0000256" key="6">
    <source>
        <dbReference type="ARBA" id="ARBA00022771"/>
    </source>
</evidence>
<dbReference type="PANTHER" id="PTHR10615">
    <property type="entry name" value="HISTONE ACETYLTRANSFERASE"/>
    <property type="match status" value="1"/>
</dbReference>
<dbReference type="InterPro" id="IPR025995">
    <property type="entry name" value="Tudor-knot"/>
</dbReference>
<keyword evidence="5" id="KW-0479">Metal-binding</keyword>
<evidence type="ECO:0000256" key="14">
    <source>
        <dbReference type="SAM" id="MobiDB-lite"/>
    </source>
</evidence>
<keyword evidence="10" id="KW-0804">Transcription</keyword>
<keyword evidence="7" id="KW-0862">Zinc</keyword>
<dbReference type="EMBL" id="JAUEPU010000001">
    <property type="protein sequence ID" value="KAK0506648.1"/>
    <property type="molecule type" value="Genomic_DNA"/>
</dbReference>
<evidence type="ECO:0000256" key="4">
    <source>
        <dbReference type="ARBA" id="ARBA00022679"/>
    </source>
</evidence>
<dbReference type="GO" id="GO:0008270">
    <property type="term" value="F:zinc ion binding"/>
    <property type="evidence" value="ECO:0007669"/>
    <property type="project" value="UniProtKB-KW"/>
</dbReference>
<dbReference type="GO" id="GO:0035267">
    <property type="term" value="C:NuA4 histone acetyltransferase complex"/>
    <property type="evidence" value="ECO:0007669"/>
    <property type="project" value="TreeGrafter"/>
</dbReference>
<evidence type="ECO:0000256" key="1">
    <source>
        <dbReference type="ARBA" id="ARBA00004123"/>
    </source>
</evidence>
<dbReference type="Gene3D" id="1.10.10.10">
    <property type="entry name" value="Winged helix-like DNA-binding domain superfamily/Winged helix DNA-binding domain"/>
    <property type="match status" value="1"/>
</dbReference>
<evidence type="ECO:0000256" key="11">
    <source>
        <dbReference type="ARBA" id="ARBA00023242"/>
    </source>
</evidence>
<dbReference type="InterPro" id="IPR036388">
    <property type="entry name" value="WH-like_DNA-bd_sf"/>
</dbReference>
<evidence type="ECO:0000256" key="8">
    <source>
        <dbReference type="ARBA" id="ARBA00022990"/>
    </source>
</evidence>
<dbReference type="SUPFAM" id="SSF55729">
    <property type="entry name" value="Acyl-CoA N-acyltransferases (Nat)"/>
    <property type="match status" value="1"/>
</dbReference>
<gene>
    <name evidence="16" type="ORF">EDD18DRAFT_1124345</name>
</gene>
<dbReference type="PROSITE" id="PS51726">
    <property type="entry name" value="MYST_HAT"/>
    <property type="match status" value="1"/>
</dbReference>
<evidence type="ECO:0000256" key="5">
    <source>
        <dbReference type="ARBA" id="ARBA00022723"/>
    </source>
</evidence>
<keyword evidence="6" id="KW-0863">Zinc-finger</keyword>
<dbReference type="Gene3D" id="3.30.60.60">
    <property type="entry name" value="N-acetyl transferase-like"/>
    <property type="match status" value="1"/>
</dbReference>
<comment type="similarity">
    <text evidence="2">Belongs to the MYST (SAS/MOZ) family.</text>
</comment>
<evidence type="ECO:0000256" key="13">
    <source>
        <dbReference type="PIRSR" id="PIRSR602717-51"/>
    </source>
</evidence>
<keyword evidence="12" id="KW-0012">Acyltransferase</keyword>
<evidence type="ECO:0000256" key="2">
    <source>
        <dbReference type="ARBA" id="ARBA00010107"/>
    </source>
</evidence>
<proteinExistence type="inferred from homology"/>
<evidence type="ECO:0000313" key="17">
    <source>
        <dbReference type="Proteomes" id="UP001175228"/>
    </source>
</evidence>
<keyword evidence="17" id="KW-1185">Reference proteome</keyword>
<name>A0AA39QRZ4_9AGAR</name>
<feature type="region of interest" description="Disordered" evidence="14">
    <location>
        <begin position="57"/>
        <end position="91"/>
    </location>
</feature>
<keyword evidence="4" id="KW-0808">Transferase</keyword>
<evidence type="ECO:0000256" key="3">
    <source>
        <dbReference type="ARBA" id="ARBA00013184"/>
    </source>
</evidence>
<evidence type="ECO:0000259" key="15">
    <source>
        <dbReference type="PROSITE" id="PS51726"/>
    </source>
</evidence>
<protein>
    <recommendedName>
        <fullName evidence="3">histone acetyltransferase</fullName>
        <ecNumber evidence="3">2.3.1.48</ecNumber>
    </recommendedName>
</protein>
<dbReference type="GO" id="GO:0005634">
    <property type="term" value="C:nucleus"/>
    <property type="evidence" value="ECO:0007669"/>
    <property type="project" value="UniProtKB-SubCell"/>
</dbReference>
<evidence type="ECO:0000256" key="7">
    <source>
        <dbReference type="ARBA" id="ARBA00022833"/>
    </source>
</evidence>
<dbReference type="SUPFAM" id="SSF54160">
    <property type="entry name" value="Chromo domain-like"/>
    <property type="match status" value="1"/>
</dbReference>
<dbReference type="AlphaFoldDB" id="A0AA39QRZ4"/>
<reference evidence="16" key="1">
    <citation type="submission" date="2023-06" db="EMBL/GenBank/DDBJ databases">
        <authorList>
            <consortium name="Lawrence Berkeley National Laboratory"/>
            <person name="Ahrendt S."/>
            <person name="Sahu N."/>
            <person name="Indic B."/>
            <person name="Wong-Bajracharya J."/>
            <person name="Merenyi Z."/>
            <person name="Ke H.-M."/>
            <person name="Monk M."/>
            <person name="Kocsube S."/>
            <person name="Drula E."/>
            <person name="Lipzen A."/>
            <person name="Balint B."/>
            <person name="Henrissat B."/>
            <person name="Andreopoulos B."/>
            <person name="Martin F.M."/>
            <person name="Harder C.B."/>
            <person name="Rigling D."/>
            <person name="Ford K.L."/>
            <person name="Foster G.D."/>
            <person name="Pangilinan J."/>
            <person name="Papanicolaou A."/>
            <person name="Barry K."/>
            <person name="LaButti K."/>
            <person name="Viragh M."/>
            <person name="Koriabine M."/>
            <person name="Yan M."/>
            <person name="Riley R."/>
            <person name="Champramary S."/>
            <person name="Plett K.L."/>
            <person name="Tsai I.J."/>
            <person name="Slot J."/>
            <person name="Sipos G."/>
            <person name="Plett J."/>
            <person name="Nagy L.G."/>
            <person name="Grigoriev I.V."/>
        </authorList>
    </citation>
    <scope>NUCLEOTIDE SEQUENCE</scope>
    <source>
        <strain evidence="16">HWK02</strain>
    </source>
</reference>
<feature type="active site" description="Proton donor/acceptor" evidence="13">
    <location>
        <position position="332"/>
    </location>
</feature>
<keyword evidence="11" id="KW-0539">Nucleus</keyword>
<evidence type="ECO:0000256" key="10">
    <source>
        <dbReference type="ARBA" id="ARBA00023163"/>
    </source>
</evidence>
<dbReference type="GO" id="GO:0046972">
    <property type="term" value="F:histone H4K16 acetyltransferase activity"/>
    <property type="evidence" value="ECO:0007669"/>
    <property type="project" value="TreeGrafter"/>
</dbReference>
<evidence type="ECO:0000256" key="12">
    <source>
        <dbReference type="ARBA" id="ARBA00023315"/>
    </source>
</evidence>
<dbReference type="PANTHER" id="PTHR10615:SF219">
    <property type="entry name" value="HISTONE ACETYLTRANSFERASE KAT5"/>
    <property type="match status" value="1"/>
</dbReference>
<comment type="subcellular location">
    <subcellularLocation>
        <location evidence="1">Nucleus</location>
    </subcellularLocation>
</comment>
<evidence type="ECO:0000256" key="9">
    <source>
        <dbReference type="ARBA" id="ARBA00023015"/>
    </source>
</evidence>
<feature type="compositionally biased region" description="Basic and acidic residues" evidence="14">
    <location>
        <begin position="73"/>
        <end position="83"/>
    </location>
</feature>
<dbReference type="Proteomes" id="UP001175228">
    <property type="component" value="Unassembled WGS sequence"/>
</dbReference>
<dbReference type="InterPro" id="IPR016181">
    <property type="entry name" value="Acyl_CoA_acyltransferase"/>
</dbReference>
<dbReference type="Pfam" id="PF01853">
    <property type="entry name" value="MOZ_SAS"/>
    <property type="match status" value="1"/>
</dbReference>
<keyword evidence="9" id="KW-0805">Transcription regulation</keyword>
<dbReference type="InterPro" id="IPR050603">
    <property type="entry name" value="MYST_HAT"/>
</dbReference>
<accession>A0AA39QRZ4</accession>
<dbReference type="GO" id="GO:0006355">
    <property type="term" value="P:regulation of DNA-templated transcription"/>
    <property type="evidence" value="ECO:0007669"/>
    <property type="project" value="InterPro"/>
</dbReference>
<feature type="domain" description="MYST-type HAT" evidence="15">
    <location>
        <begin position="109"/>
        <end position="518"/>
    </location>
</feature>
<organism evidence="16 17">
    <name type="scientific">Armillaria luteobubalina</name>
    <dbReference type="NCBI Taxonomy" id="153913"/>
    <lineage>
        <taxon>Eukaryota</taxon>
        <taxon>Fungi</taxon>
        <taxon>Dikarya</taxon>
        <taxon>Basidiomycota</taxon>
        <taxon>Agaricomycotina</taxon>
        <taxon>Agaricomycetes</taxon>
        <taxon>Agaricomycetidae</taxon>
        <taxon>Agaricales</taxon>
        <taxon>Marasmiineae</taxon>
        <taxon>Physalacriaceae</taxon>
        <taxon>Armillaria</taxon>
    </lineage>
</organism>
<keyword evidence="8" id="KW-0007">Acetylation</keyword>
<comment type="caution">
    <text evidence="16">The sequence shown here is derived from an EMBL/GenBank/DDBJ whole genome shotgun (WGS) entry which is preliminary data.</text>
</comment>
<dbReference type="InterPro" id="IPR002717">
    <property type="entry name" value="HAT_MYST-type"/>
</dbReference>
<dbReference type="Pfam" id="PF11717">
    <property type="entry name" value="Tudor-knot"/>
    <property type="match status" value="1"/>
</dbReference>
<dbReference type="Gene3D" id="3.40.630.30">
    <property type="match status" value="1"/>
</dbReference>
<sequence length="523" mass="59773">MSHVVEQEHLPLFDVIQENGDKRRGHVLSVNDEIVYVHYVGADKRLDEWLPGDRVMRVSEPSSENHTKKRKRSNGDDRDDRSGEQTPDSPVKLTVTEEELDSRIRERMTEQRNFEKVVFGDYVIRTWYFSPYVTSEKPDLPGDQESQQDHPIDHARTHIVRRSTLPTQGRAVDFARGTARAAGLEKSVLYVCDMCFKYTTDGMTWELHKKRCTMSFPPGRKVYQRGAHTIWEVDGFGAKLYCQNLSLFGKLFIDTKTIFFDNESFMFYILTEGTSGADHVIGYFSKEKISFDDYNLACIITFPPWQRKGFGMLMIEFSYELSRRDGKIGSPERPLSDLGLRSYLAYWVATLVRFFRRLLTVMPIGSPEIVTRGHPPDLRSPSTEASEDGIGVKRKKKHIGWDGELHANEMLNSVDDELFSSLRTFVTKLLPSGGAMTDIKLKCTLQDIAQATHLRVDDAAFAMNEVGLLVKRLQVEQGMNTGPQDVIVLTREMIEKVAENRNVKQPCLDPQYLCIPLPVTEDL</sequence>
<dbReference type="EC" id="2.3.1.48" evidence="3"/>
<dbReference type="InterPro" id="IPR016197">
    <property type="entry name" value="Chromo-like_dom_sf"/>
</dbReference>
<evidence type="ECO:0000313" key="16">
    <source>
        <dbReference type="EMBL" id="KAK0506648.1"/>
    </source>
</evidence>
<dbReference type="Gene3D" id="2.30.30.140">
    <property type="match status" value="1"/>
</dbReference>